<dbReference type="InterPro" id="IPR041657">
    <property type="entry name" value="HTH_17"/>
</dbReference>
<evidence type="ECO:0000259" key="1">
    <source>
        <dbReference type="Pfam" id="PF12728"/>
    </source>
</evidence>
<accession>A0A410JQ23</accession>
<protein>
    <submittedName>
        <fullName evidence="2">DNA-binding protein</fullName>
    </submittedName>
</protein>
<sequence length="96" mass="11417">MEVIVIEKKIFEQINQKLGDLLKQTKSVVETHQAICQDKKWLDTQEVCQLLGISKRTLQNYKDRNLLPYSYINRKNYYKRSDVLELLENQTAKTEI</sequence>
<gene>
    <name evidence="2" type="ORF">EQP59_02325</name>
</gene>
<dbReference type="RefSeq" id="WP_128500777.1">
    <property type="nucleotide sequence ID" value="NZ_CP035107.1"/>
</dbReference>
<evidence type="ECO:0000313" key="2">
    <source>
        <dbReference type="EMBL" id="QAR30277.1"/>
    </source>
</evidence>
<name>A0A410JQ23_ORNRH</name>
<feature type="domain" description="Helix-turn-helix" evidence="1">
    <location>
        <begin position="41"/>
        <end position="90"/>
    </location>
</feature>
<dbReference type="PANTHER" id="PTHR34585:SF22">
    <property type="entry name" value="HELIX-TURN-HELIX DOMAIN-CONTAINING PROTEIN"/>
    <property type="match status" value="1"/>
</dbReference>
<dbReference type="EMBL" id="CP035107">
    <property type="protein sequence ID" value="QAR30277.1"/>
    <property type="molecule type" value="Genomic_DNA"/>
</dbReference>
<dbReference type="Gene3D" id="1.10.1660.10">
    <property type="match status" value="1"/>
</dbReference>
<keyword evidence="2" id="KW-0238">DNA-binding</keyword>
<dbReference type="InterPro" id="IPR009061">
    <property type="entry name" value="DNA-bd_dom_put_sf"/>
</dbReference>
<proteinExistence type="predicted"/>
<evidence type="ECO:0000313" key="3">
    <source>
        <dbReference type="Proteomes" id="UP000287701"/>
    </source>
</evidence>
<dbReference type="AlphaFoldDB" id="A0A410JQ23"/>
<dbReference type="PANTHER" id="PTHR34585">
    <property type="match status" value="1"/>
</dbReference>
<dbReference type="Proteomes" id="UP000287701">
    <property type="component" value="Chromosome"/>
</dbReference>
<organism evidence="2 3">
    <name type="scientific">Ornithobacterium rhinotracheale</name>
    <dbReference type="NCBI Taxonomy" id="28251"/>
    <lineage>
        <taxon>Bacteria</taxon>
        <taxon>Pseudomonadati</taxon>
        <taxon>Bacteroidota</taxon>
        <taxon>Flavobacteriia</taxon>
        <taxon>Flavobacteriales</taxon>
        <taxon>Weeksellaceae</taxon>
        <taxon>Ornithobacterium</taxon>
    </lineage>
</organism>
<dbReference type="GO" id="GO:0003677">
    <property type="term" value="F:DNA binding"/>
    <property type="evidence" value="ECO:0007669"/>
    <property type="project" value="UniProtKB-KW"/>
</dbReference>
<reference evidence="2 3" key="1">
    <citation type="submission" date="2019-01" db="EMBL/GenBank/DDBJ databases">
        <title>Whole Genome of Ornithobacterium rhinotracheale FARPER-174b.</title>
        <authorList>
            <person name="Tataje-Lavanda L.A."/>
            <person name="Montalvan A."/>
            <person name="Montesinos R."/>
            <person name="Zimic M."/>
            <person name="Fernandez-Sanchez M."/>
            <person name="Fernandez-Diaz M."/>
        </authorList>
    </citation>
    <scope>NUCLEOTIDE SEQUENCE [LARGE SCALE GENOMIC DNA]</scope>
    <source>
        <strain evidence="2 3">FARPER-174b</strain>
    </source>
</reference>
<dbReference type="OrthoDB" id="961769at2"/>
<dbReference type="Pfam" id="PF12728">
    <property type="entry name" value="HTH_17"/>
    <property type="match status" value="1"/>
</dbReference>
<dbReference type="SUPFAM" id="SSF46955">
    <property type="entry name" value="Putative DNA-binding domain"/>
    <property type="match status" value="1"/>
</dbReference>